<proteinExistence type="predicted"/>
<dbReference type="Gene3D" id="3.60.10.10">
    <property type="entry name" value="Endonuclease/exonuclease/phosphatase"/>
    <property type="match status" value="1"/>
</dbReference>
<dbReference type="OrthoDB" id="62798at2759"/>
<dbReference type="eggNOG" id="KOG0565">
    <property type="taxonomic scope" value="Eukaryota"/>
</dbReference>
<name>G7E1K5_MIXOS</name>
<dbReference type="GO" id="GO:0046856">
    <property type="term" value="P:phosphatidylinositol dephosphorylation"/>
    <property type="evidence" value="ECO:0007669"/>
    <property type="project" value="InterPro"/>
</dbReference>
<evidence type="ECO:0000313" key="2">
    <source>
        <dbReference type="EMBL" id="GAA96715.1"/>
    </source>
</evidence>
<dbReference type="SUPFAM" id="SSF56219">
    <property type="entry name" value="DNase I-like"/>
    <property type="match status" value="1"/>
</dbReference>
<sequence>MPRTRVSCHTFNANLGKGKGKTDYDKWLVPTRSDDSREYADEEPPDIYAIGFQEVLPLHWALVGLSGSVLDKHDVGIKQAIESYNEITNLPDNKPGREDYTLMAKHIMGTIALLVYTRDETITNKVRDVRVSSAGTGYVYMANKGGVAVRLTVDEADEGERKSGEAVYTFVNCHLAAHDHKIKQRNDDWKNVISRCVFTPGQPSRHFTPPRPRSPFSGSQPLQIYDSSYLFVMGDLNYRLSQTTPRPLSIKQIGSQIHFELPKLFEHDQLNQEKEAGRTMHHLLEGEIDFKPSYKYKVNTADTYKDFSKRIPGWCDRVLYATWADDGAGDGTVRKKKGATKTKEARIDLYRSIMAFTNSDHKPVVSIISLPRHPHRPHEPLRLAHSPPFGVDGSWRIKQIIGTLFDRIVGLLWCGVVFIGFGKDRVGLVNIIILGYLHYRYGLDPRTWSK</sequence>
<dbReference type="PANTHER" id="PTHR11200">
    <property type="entry name" value="INOSITOL 5-PHOSPHATASE"/>
    <property type="match status" value="1"/>
</dbReference>
<dbReference type="STRING" id="764103.G7E1K5"/>
<dbReference type="EMBL" id="BABT02000106">
    <property type="protein sequence ID" value="GAA96715.1"/>
    <property type="molecule type" value="Genomic_DNA"/>
</dbReference>
<dbReference type="InterPro" id="IPR036691">
    <property type="entry name" value="Endo/exonu/phosph_ase_sf"/>
</dbReference>
<dbReference type="HOGENOM" id="CLU_025224_0_0_1"/>
<feature type="domain" description="Inositol polyphosphate-related phosphatase" evidence="1">
    <location>
        <begin position="4"/>
        <end position="376"/>
    </location>
</feature>
<evidence type="ECO:0000259" key="1">
    <source>
        <dbReference type="SMART" id="SM00128"/>
    </source>
</evidence>
<dbReference type="Pfam" id="PF22669">
    <property type="entry name" value="Exo_endo_phos2"/>
    <property type="match status" value="1"/>
</dbReference>
<dbReference type="AlphaFoldDB" id="G7E1K5"/>
<dbReference type="InterPro" id="IPR046985">
    <property type="entry name" value="IP5"/>
</dbReference>
<reference evidence="2 3" key="1">
    <citation type="journal article" date="2011" name="J. Gen. Appl. Microbiol.">
        <title>Draft genome sequencing of the enigmatic basidiomycete Mixia osmundae.</title>
        <authorList>
            <person name="Nishida H."/>
            <person name="Nagatsuka Y."/>
            <person name="Sugiyama J."/>
        </authorList>
    </citation>
    <scope>NUCLEOTIDE SEQUENCE [LARGE SCALE GENOMIC DNA]</scope>
    <source>
        <strain evidence="3">CBS 9802 / IAM 14324 / JCM 22182 / KY 12970</strain>
    </source>
</reference>
<dbReference type="InterPro" id="IPR000300">
    <property type="entry name" value="IPPc"/>
</dbReference>
<gene>
    <name evidence="2" type="primary">Mo03386</name>
    <name evidence="2" type="ORF">E5Q_03386</name>
</gene>
<dbReference type="SMART" id="SM00128">
    <property type="entry name" value="IPPc"/>
    <property type="match status" value="1"/>
</dbReference>
<comment type="caution">
    <text evidence="2">The sequence shown here is derived from an EMBL/GenBank/DDBJ whole genome shotgun (WGS) entry which is preliminary data.</text>
</comment>
<protein>
    <recommendedName>
        <fullName evidence="1">Inositol polyphosphate-related phosphatase domain-containing protein</fullName>
    </recommendedName>
</protein>
<evidence type="ECO:0000313" key="3">
    <source>
        <dbReference type="Proteomes" id="UP000009131"/>
    </source>
</evidence>
<keyword evidence="3" id="KW-1185">Reference proteome</keyword>
<dbReference type="PANTHER" id="PTHR11200:SF286">
    <property type="entry name" value="5-PHOSPHATASE, PUTATIVE (AFU_ORTHOLOGUE AFUA_5G07600)-RELATED"/>
    <property type="match status" value="1"/>
</dbReference>
<dbReference type="InParanoid" id="G7E1K5"/>
<reference evidence="2 3" key="2">
    <citation type="journal article" date="2012" name="Open Biol.">
        <title>Characteristics of nucleosomes and linker DNA regions on the genome of the basidiomycete Mixia osmundae revealed by mono- and dinucleosome mapping.</title>
        <authorList>
            <person name="Nishida H."/>
            <person name="Kondo S."/>
            <person name="Matsumoto T."/>
            <person name="Suzuki Y."/>
            <person name="Yoshikawa H."/>
            <person name="Taylor T.D."/>
            <person name="Sugiyama J."/>
        </authorList>
    </citation>
    <scope>NUCLEOTIDE SEQUENCE [LARGE SCALE GENOMIC DNA]</scope>
    <source>
        <strain evidence="3">CBS 9802 / IAM 14324 / JCM 22182 / KY 12970</strain>
    </source>
</reference>
<dbReference type="Proteomes" id="UP000009131">
    <property type="component" value="Unassembled WGS sequence"/>
</dbReference>
<dbReference type="OMA" id="HRYPGWT"/>
<dbReference type="RefSeq" id="XP_014565234.1">
    <property type="nucleotide sequence ID" value="XM_014709748.1"/>
</dbReference>
<organism evidence="2 3">
    <name type="scientific">Mixia osmundae (strain CBS 9802 / IAM 14324 / JCM 22182 / KY 12970)</name>
    <dbReference type="NCBI Taxonomy" id="764103"/>
    <lineage>
        <taxon>Eukaryota</taxon>
        <taxon>Fungi</taxon>
        <taxon>Dikarya</taxon>
        <taxon>Basidiomycota</taxon>
        <taxon>Pucciniomycotina</taxon>
        <taxon>Mixiomycetes</taxon>
        <taxon>Mixiales</taxon>
        <taxon>Mixiaceae</taxon>
        <taxon>Mixia</taxon>
    </lineage>
</organism>
<dbReference type="GO" id="GO:0004439">
    <property type="term" value="F:phosphatidylinositol-4,5-bisphosphate 5-phosphatase activity"/>
    <property type="evidence" value="ECO:0007669"/>
    <property type="project" value="TreeGrafter"/>
</dbReference>
<accession>G7E1K5</accession>